<proteinExistence type="predicted"/>
<organism evidence="1 2">
    <name type="scientific">Hymenoscyphus fraxineus</name>
    <dbReference type="NCBI Taxonomy" id="746836"/>
    <lineage>
        <taxon>Eukaryota</taxon>
        <taxon>Fungi</taxon>
        <taxon>Dikarya</taxon>
        <taxon>Ascomycota</taxon>
        <taxon>Pezizomycotina</taxon>
        <taxon>Leotiomycetes</taxon>
        <taxon>Helotiales</taxon>
        <taxon>Helotiaceae</taxon>
        <taxon>Hymenoscyphus</taxon>
    </lineage>
</organism>
<keyword evidence="2" id="KW-1185">Reference proteome</keyword>
<protein>
    <submittedName>
        <fullName evidence="1">Uncharacterized protein</fullName>
    </submittedName>
</protein>
<evidence type="ECO:0000313" key="1">
    <source>
        <dbReference type="EMBL" id="CAG8954103.1"/>
    </source>
</evidence>
<dbReference type="AlphaFoldDB" id="A0A9N9KWX0"/>
<sequence length="176" mass="19943">MSSSMFPALPPEMICQIFEAADDFSVVAALAQTAHVQQEADAANQSEDSHEKEPKSITRAKRLIFHARCASATYITWAEGQESCLKPEAAVPFESWFYFVWTRGFMAKTPHGQGEASAGLDEYGQLEISQLKDFTSWAQWYHENEYESLGLDFCDEVWTAGCELVSLKRWLDWQSL</sequence>
<evidence type="ECO:0000313" key="2">
    <source>
        <dbReference type="Proteomes" id="UP000696280"/>
    </source>
</evidence>
<reference evidence="1" key="1">
    <citation type="submission" date="2021-07" db="EMBL/GenBank/DDBJ databases">
        <authorList>
            <person name="Durling M."/>
        </authorList>
    </citation>
    <scope>NUCLEOTIDE SEQUENCE</scope>
</reference>
<dbReference type="Proteomes" id="UP000696280">
    <property type="component" value="Unassembled WGS sequence"/>
</dbReference>
<dbReference type="EMBL" id="CAJVRL010000055">
    <property type="protein sequence ID" value="CAG8954103.1"/>
    <property type="molecule type" value="Genomic_DNA"/>
</dbReference>
<gene>
    <name evidence="1" type="ORF">HYFRA_00009207</name>
</gene>
<accession>A0A9N9KWX0</accession>
<comment type="caution">
    <text evidence="1">The sequence shown here is derived from an EMBL/GenBank/DDBJ whole genome shotgun (WGS) entry which is preliminary data.</text>
</comment>
<dbReference type="OrthoDB" id="5365320at2759"/>
<name>A0A9N9KWX0_9HELO</name>